<dbReference type="PRINTS" id="PR00038">
    <property type="entry name" value="HTHLUXR"/>
</dbReference>
<dbReference type="AlphaFoldDB" id="A0A1H6J225"/>
<dbReference type="InterPro" id="IPR027417">
    <property type="entry name" value="P-loop_NTPase"/>
</dbReference>
<reference evidence="5" key="1">
    <citation type="submission" date="2016-10" db="EMBL/GenBank/DDBJ databases">
        <authorList>
            <person name="Varghese N."/>
            <person name="Submissions S."/>
        </authorList>
    </citation>
    <scope>NUCLEOTIDE SEQUENCE [LARGE SCALE GENOMIC DNA]</scope>
    <source>
        <strain evidence="5">DSM 45405</strain>
    </source>
</reference>
<evidence type="ECO:0000256" key="1">
    <source>
        <dbReference type="ARBA" id="ARBA00022741"/>
    </source>
</evidence>
<dbReference type="GO" id="GO:0004016">
    <property type="term" value="F:adenylate cyclase activity"/>
    <property type="evidence" value="ECO:0007669"/>
    <property type="project" value="TreeGrafter"/>
</dbReference>
<dbReference type="InterPro" id="IPR016032">
    <property type="entry name" value="Sig_transdc_resp-reg_C-effctor"/>
</dbReference>
<sequence length="912" mass="97422">MSGDILRGRAAEWSRLQKLLESARAGTSAVVVLRGEAGIGKTALIEHLVSAASEVRVLRTAGVESDMELPFAGVHRLISPLTAGIAALPDPQRRALDIAFGQTSGPTPNRFLVGLAVLGLIATASLDSPVLCIVDDAQWLDQVSAQTLSFVARRLLAERVMVLFASRESTVELHGLPELTVSGLAVPDARELFDSALLGRIDVRVRDRIVAEARGNPLALLESVRDLASADLAGGYHLPDAHSVAATVESRYRQRMSTLCDDARLLLTLAAAEPVGDPALLTRAAARLGIEAAAFTALRATGLIDIDSRVRFRHPLVRSVAYRDAAADRRQRAHAALAESIDAAADPDRRAWHRAFAASGPDESVAAELVRAAERAQQRGGIAAAAAFLTRAFELTPDPTRRGIRALQAAQAKRRAADFDAATELVAAAALAPLDDLDDARRLHLAIQLAFHRRRANQYGPPLAVHAASMVKAAQRLAPLDADEADQAFLEALCGLVYAGRGSEPAALAEIARATVRHRDDSGTAQPVGFLAQGLARRVISDAATAVAAMRAAVSTITEHSWQWEAFPLALEVTVHEIWDDDAWERLSAIAVRLATDTAVLQILPTALLSRAGAKVMAGDLAAARLLIAEAEDVSAAIGYAPLQYHKLTLASWAGDEAQTIAMAEAALRDGVQRGENRTIALAAYAIGVLNNGLGRYEAALAALQPACGYDDLGIAGWNLTELVECATRAGQFDSAADALAKLQARTRAAGTPWALGVCARSAALLADDADAESLYRAAIEHLGRSRVKVQLARAHLLYGEWLRRKSRRNDARGHLRLAHEMLTQFGVHAYADRAGRELLLIGENTAKRARTGTALTPQETQVAELAAAGLTNSEIGSQLFISAHTVEWHLSNVYAKLAIKSRRQLRTVELR</sequence>
<accession>A0A1H6J225</accession>
<dbReference type="InterPro" id="IPR011990">
    <property type="entry name" value="TPR-like_helical_dom_sf"/>
</dbReference>
<keyword evidence="1" id="KW-0547">Nucleotide-binding</keyword>
<name>A0A1H6J225_MYCRU</name>
<dbReference type="InterPro" id="IPR000792">
    <property type="entry name" value="Tscrpt_reg_LuxR_C"/>
</dbReference>
<dbReference type="Pfam" id="PF13191">
    <property type="entry name" value="AAA_16"/>
    <property type="match status" value="1"/>
</dbReference>
<feature type="domain" description="HTH luxR-type" evidence="3">
    <location>
        <begin position="849"/>
        <end position="912"/>
    </location>
</feature>
<protein>
    <submittedName>
        <fullName evidence="4">Regulatory protein, luxR family</fullName>
    </submittedName>
</protein>
<dbReference type="Gene3D" id="1.10.10.10">
    <property type="entry name" value="Winged helix-like DNA-binding domain superfamily/Winged helix DNA-binding domain"/>
    <property type="match status" value="1"/>
</dbReference>
<keyword evidence="2" id="KW-0067">ATP-binding</keyword>
<dbReference type="GO" id="GO:0006355">
    <property type="term" value="P:regulation of DNA-templated transcription"/>
    <property type="evidence" value="ECO:0007669"/>
    <property type="project" value="InterPro"/>
</dbReference>
<dbReference type="STRING" id="370526.SAMN04489835_1209"/>
<dbReference type="PANTHER" id="PTHR16305:SF35">
    <property type="entry name" value="TRANSCRIPTIONAL ACTIVATOR DOMAIN"/>
    <property type="match status" value="1"/>
</dbReference>
<dbReference type="RefSeq" id="WP_083406414.1">
    <property type="nucleotide sequence ID" value="NZ_LT629971.1"/>
</dbReference>
<evidence type="ECO:0000313" key="5">
    <source>
        <dbReference type="Proteomes" id="UP000182915"/>
    </source>
</evidence>
<dbReference type="SUPFAM" id="SSF52540">
    <property type="entry name" value="P-loop containing nucleoside triphosphate hydrolases"/>
    <property type="match status" value="1"/>
</dbReference>
<evidence type="ECO:0000256" key="2">
    <source>
        <dbReference type="ARBA" id="ARBA00022840"/>
    </source>
</evidence>
<dbReference type="Pfam" id="PF00196">
    <property type="entry name" value="GerE"/>
    <property type="match status" value="1"/>
</dbReference>
<dbReference type="GO" id="GO:0003677">
    <property type="term" value="F:DNA binding"/>
    <property type="evidence" value="ECO:0007669"/>
    <property type="project" value="InterPro"/>
</dbReference>
<dbReference type="EMBL" id="LT629971">
    <property type="protein sequence ID" value="SEH54220.1"/>
    <property type="molecule type" value="Genomic_DNA"/>
</dbReference>
<proteinExistence type="predicted"/>
<dbReference type="SUPFAM" id="SSF48452">
    <property type="entry name" value="TPR-like"/>
    <property type="match status" value="1"/>
</dbReference>
<evidence type="ECO:0000259" key="3">
    <source>
        <dbReference type="PROSITE" id="PS50043"/>
    </source>
</evidence>
<dbReference type="SUPFAM" id="SSF46894">
    <property type="entry name" value="C-terminal effector domain of the bipartite response regulators"/>
    <property type="match status" value="1"/>
</dbReference>
<dbReference type="GO" id="GO:0005737">
    <property type="term" value="C:cytoplasm"/>
    <property type="evidence" value="ECO:0007669"/>
    <property type="project" value="TreeGrafter"/>
</dbReference>
<dbReference type="GO" id="GO:0005524">
    <property type="term" value="F:ATP binding"/>
    <property type="evidence" value="ECO:0007669"/>
    <property type="project" value="UniProtKB-KW"/>
</dbReference>
<dbReference type="InterPro" id="IPR041664">
    <property type="entry name" value="AAA_16"/>
</dbReference>
<dbReference type="Proteomes" id="UP000182915">
    <property type="component" value="Chromosome I"/>
</dbReference>
<dbReference type="Gene3D" id="1.25.40.10">
    <property type="entry name" value="Tetratricopeptide repeat domain"/>
    <property type="match status" value="1"/>
</dbReference>
<dbReference type="CDD" id="cd06170">
    <property type="entry name" value="LuxR_C_like"/>
    <property type="match status" value="1"/>
</dbReference>
<dbReference type="InterPro" id="IPR036388">
    <property type="entry name" value="WH-like_DNA-bd_sf"/>
</dbReference>
<gene>
    <name evidence="4" type="ORF">SAMN04489835_1209</name>
</gene>
<dbReference type="PANTHER" id="PTHR16305">
    <property type="entry name" value="TESTICULAR SOLUBLE ADENYLYL CYCLASE"/>
    <property type="match status" value="1"/>
</dbReference>
<organism evidence="4 5">
    <name type="scientific">Mycolicibacterium rutilum</name>
    <name type="common">Mycobacterium rutilum</name>
    <dbReference type="NCBI Taxonomy" id="370526"/>
    <lineage>
        <taxon>Bacteria</taxon>
        <taxon>Bacillati</taxon>
        <taxon>Actinomycetota</taxon>
        <taxon>Actinomycetes</taxon>
        <taxon>Mycobacteriales</taxon>
        <taxon>Mycobacteriaceae</taxon>
        <taxon>Mycolicibacterium</taxon>
    </lineage>
</organism>
<dbReference type="PROSITE" id="PS00622">
    <property type="entry name" value="HTH_LUXR_1"/>
    <property type="match status" value="1"/>
</dbReference>
<dbReference type="PROSITE" id="PS50043">
    <property type="entry name" value="HTH_LUXR_2"/>
    <property type="match status" value="1"/>
</dbReference>
<dbReference type="SMART" id="SM00421">
    <property type="entry name" value="HTH_LUXR"/>
    <property type="match status" value="1"/>
</dbReference>
<evidence type="ECO:0000313" key="4">
    <source>
        <dbReference type="EMBL" id="SEH54220.1"/>
    </source>
</evidence>
<keyword evidence="5" id="KW-1185">Reference proteome</keyword>